<proteinExistence type="predicted"/>
<accession>A0ABS9YK33</accession>
<evidence type="ECO:0000313" key="3">
    <source>
        <dbReference type="Proteomes" id="UP001165269"/>
    </source>
</evidence>
<feature type="region of interest" description="Disordered" evidence="1">
    <location>
        <begin position="26"/>
        <end position="69"/>
    </location>
</feature>
<evidence type="ECO:0000256" key="1">
    <source>
        <dbReference type="SAM" id="MobiDB-lite"/>
    </source>
</evidence>
<dbReference type="EMBL" id="JALDAY010000015">
    <property type="protein sequence ID" value="MCI3277612.1"/>
    <property type="molecule type" value="Genomic_DNA"/>
</dbReference>
<organism evidence="2 3">
    <name type="scientific">Streptomyces cylindrosporus</name>
    <dbReference type="NCBI Taxonomy" id="2927583"/>
    <lineage>
        <taxon>Bacteria</taxon>
        <taxon>Bacillati</taxon>
        <taxon>Actinomycetota</taxon>
        <taxon>Actinomycetes</taxon>
        <taxon>Kitasatosporales</taxon>
        <taxon>Streptomycetaceae</taxon>
        <taxon>Streptomyces</taxon>
    </lineage>
</organism>
<evidence type="ECO:0000313" key="2">
    <source>
        <dbReference type="EMBL" id="MCI3277612.1"/>
    </source>
</evidence>
<dbReference type="Proteomes" id="UP001165269">
    <property type="component" value="Unassembled WGS sequence"/>
</dbReference>
<dbReference type="RefSeq" id="WP_242775449.1">
    <property type="nucleotide sequence ID" value="NZ_JALDAY010000015.1"/>
</dbReference>
<protein>
    <submittedName>
        <fullName evidence="2">Uncharacterized protein</fullName>
    </submittedName>
</protein>
<keyword evidence="3" id="KW-1185">Reference proteome</keyword>
<comment type="caution">
    <text evidence="2">The sequence shown here is derived from an EMBL/GenBank/DDBJ whole genome shotgun (WGS) entry which is preliminary data.</text>
</comment>
<gene>
    <name evidence="2" type="ORF">MQP27_41740</name>
</gene>
<feature type="compositionally biased region" description="Basic and acidic residues" evidence="1">
    <location>
        <begin position="33"/>
        <end position="42"/>
    </location>
</feature>
<name>A0ABS9YK33_9ACTN</name>
<reference evidence="2" key="1">
    <citation type="submission" date="2022-03" db="EMBL/GenBank/DDBJ databases">
        <title>Streptomyces 7R015 and 7R016 isolated from Barleria lupulina in Thailand.</title>
        <authorList>
            <person name="Kanchanasin P."/>
            <person name="Phongsopitanun W."/>
            <person name="Tanasupawat S."/>
        </authorList>
    </citation>
    <scope>NUCLEOTIDE SEQUENCE</scope>
    <source>
        <strain evidence="2">7R015</strain>
    </source>
</reference>
<sequence length="69" mass="7555">MSEQPDILTQYADANQAVRETAHRLGAGYDETPEWRGAERTAEQLWSQARAEGHSPAAISAARPSEETS</sequence>